<dbReference type="STRING" id="1576369.SAMN05421753_10920"/>
<organism evidence="5 6">
    <name type="scientific">Planctomicrobium piriforme</name>
    <dbReference type="NCBI Taxonomy" id="1576369"/>
    <lineage>
        <taxon>Bacteria</taxon>
        <taxon>Pseudomonadati</taxon>
        <taxon>Planctomycetota</taxon>
        <taxon>Planctomycetia</taxon>
        <taxon>Planctomycetales</taxon>
        <taxon>Planctomycetaceae</taxon>
        <taxon>Planctomicrobium</taxon>
    </lineage>
</organism>
<dbReference type="GO" id="GO:0008137">
    <property type="term" value="F:NADH dehydrogenase (ubiquinone) activity"/>
    <property type="evidence" value="ECO:0007669"/>
    <property type="project" value="InterPro"/>
</dbReference>
<dbReference type="InterPro" id="IPR001268">
    <property type="entry name" value="NADH_UbQ_OxRdtase_30kDa_su"/>
</dbReference>
<dbReference type="RefSeq" id="WP_092050673.1">
    <property type="nucleotide sequence ID" value="NZ_FOQD01000009.1"/>
</dbReference>
<dbReference type="EC" id="7.1.1.-" evidence="3"/>
<proteinExistence type="inferred from homology"/>
<reference evidence="6" key="1">
    <citation type="submission" date="2016-10" db="EMBL/GenBank/DDBJ databases">
        <authorList>
            <person name="Varghese N."/>
            <person name="Submissions S."/>
        </authorList>
    </citation>
    <scope>NUCLEOTIDE SEQUENCE [LARGE SCALE GENOMIC DNA]</scope>
    <source>
        <strain evidence="6">DSM 26348</strain>
    </source>
</reference>
<dbReference type="GO" id="GO:0005886">
    <property type="term" value="C:plasma membrane"/>
    <property type="evidence" value="ECO:0007669"/>
    <property type="project" value="UniProtKB-SubCell"/>
</dbReference>
<dbReference type="OrthoDB" id="9803286at2"/>
<comment type="function">
    <text evidence="3">NDH-1 shuttles electrons from NADH, via FMN and iron-sulfur (Fe-S) centers, to quinones in the respiratory chain. The immediate electron acceptor for the enzyme in this species is believed to be ubiquinone. Couples the redox reaction to proton translocation (for every two electrons transferred, four hydrogen ions are translocated across the cytoplasmic membrane), and thus conserves the redox energy in a proton gradient.</text>
</comment>
<keyword evidence="3" id="KW-1003">Cell membrane</keyword>
<dbReference type="Pfam" id="PF00329">
    <property type="entry name" value="Complex1_30kDa"/>
    <property type="match status" value="1"/>
</dbReference>
<dbReference type="NCBIfam" id="TIGR01961">
    <property type="entry name" value="NuoC_fam"/>
    <property type="match status" value="1"/>
</dbReference>
<evidence type="ECO:0000256" key="1">
    <source>
        <dbReference type="ARBA" id="ARBA00007569"/>
    </source>
</evidence>
<name>A0A1I3I8U3_9PLAN</name>
<dbReference type="PANTHER" id="PTHR10884">
    <property type="entry name" value="NADH DEHYDROGENASE UBIQUINONE IRON-SULFUR PROTEIN 3"/>
    <property type="match status" value="1"/>
</dbReference>
<comment type="subcellular location">
    <subcellularLocation>
        <location evidence="3">Cell membrane</location>
        <topology evidence="3">Peripheral membrane protein</topology>
        <orientation evidence="3">Cytoplasmic side</orientation>
    </subcellularLocation>
</comment>
<gene>
    <name evidence="3" type="primary">nuoC</name>
    <name evidence="5" type="ORF">SAMN05421753_10920</name>
</gene>
<evidence type="ECO:0000313" key="5">
    <source>
        <dbReference type="EMBL" id="SFI44425.1"/>
    </source>
</evidence>
<keyword evidence="3" id="KW-1278">Translocase</keyword>
<comment type="subunit">
    <text evidence="3">NDH-1 is composed of 14 different subunits. Subunits NuoB, C, D, E, F, and G constitute the peripheral sector of the complex.</text>
</comment>
<keyword evidence="3" id="KW-0874">Quinone</keyword>
<keyword evidence="6" id="KW-1185">Reference proteome</keyword>
<dbReference type="GO" id="GO:0050136">
    <property type="term" value="F:NADH dehydrogenase (quinone) (non-electrogenic) activity"/>
    <property type="evidence" value="ECO:0007669"/>
    <property type="project" value="UniProtKB-UniRule"/>
</dbReference>
<dbReference type="InterPro" id="IPR037232">
    <property type="entry name" value="NADH_quin_OxRdtase_su_C/D-like"/>
</dbReference>
<comment type="similarity">
    <text evidence="1 3">Belongs to the complex I 30 kDa subunit family.</text>
</comment>
<sequence length="177" mass="20279">MTAQDIHQKLLAEFGGDVILAFKADVKDPWIEIAPPAIPRVCDFLRTAPGLQFDMLCNLCGVDYFEPDAKLAAKFPYQPHVEVVYHLRSLKLQHRIVLKVKVPRWLQNEPGRLPEVPTVSNVWGSANWHEREAFDLVGIHFVGHPNLVRILCADDWVGHPLRKDYEMPLEYHGVRGR</sequence>
<dbReference type="AlphaFoldDB" id="A0A1I3I8U3"/>
<dbReference type="EMBL" id="FOQD01000009">
    <property type="protein sequence ID" value="SFI44425.1"/>
    <property type="molecule type" value="Genomic_DNA"/>
</dbReference>
<evidence type="ECO:0000259" key="4">
    <source>
        <dbReference type="Pfam" id="PF00329"/>
    </source>
</evidence>
<dbReference type="InterPro" id="IPR010218">
    <property type="entry name" value="NADH_DH_suC"/>
</dbReference>
<keyword evidence="2 3" id="KW-0813">Transport</keyword>
<dbReference type="GO" id="GO:0048038">
    <property type="term" value="F:quinone binding"/>
    <property type="evidence" value="ECO:0007669"/>
    <property type="project" value="UniProtKB-KW"/>
</dbReference>
<accession>A0A1I3I8U3</accession>
<dbReference type="PANTHER" id="PTHR10884:SF14">
    <property type="entry name" value="NADH DEHYDROGENASE [UBIQUINONE] IRON-SULFUR PROTEIN 3, MITOCHONDRIAL"/>
    <property type="match status" value="1"/>
</dbReference>
<dbReference type="SUPFAM" id="SSF143243">
    <property type="entry name" value="Nqo5-like"/>
    <property type="match status" value="1"/>
</dbReference>
<dbReference type="Proteomes" id="UP000199518">
    <property type="component" value="Unassembled WGS sequence"/>
</dbReference>
<feature type="domain" description="NADH:ubiquinone oxidoreductase 30kDa subunit" evidence="4">
    <location>
        <begin position="31"/>
        <end position="167"/>
    </location>
</feature>
<dbReference type="Gene3D" id="3.30.460.80">
    <property type="entry name" value="NADH:ubiquinone oxidoreductase, 30kDa subunit"/>
    <property type="match status" value="1"/>
</dbReference>
<evidence type="ECO:0000256" key="3">
    <source>
        <dbReference type="HAMAP-Rule" id="MF_01357"/>
    </source>
</evidence>
<evidence type="ECO:0000313" key="6">
    <source>
        <dbReference type="Proteomes" id="UP000199518"/>
    </source>
</evidence>
<keyword evidence="3" id="KW-0520">NAD</keyword>
<protein>
    <recommendedName>
        <fullName evidence="3">NADH-quinone oxidoreductase subunit C</fullName>
        <ecNumber evidence="3">7.1.1.-</ecNumber>
    </recommendedName>
    <alternativeName>
        <fullName evidence="3">NADH dehydrogenase I subunit C</fullName>
    </alternativeName>
    <alternativeName>
        <fullName evidence="3">NDH-1 subunit C</fullName>
    </alternativeName>
</protein>
<dbReference type="HAMAP" id="MF_01357">
    <property type="entry name" value="NDH1_NuoC"/>
    <property type="match status" value="1"/>
</dbReference>
<evidence type="ECO:0000256" key="2">
    <source>
        <dbReference type="ARBA" id="ARBA00022448"/>
    </source>
</evidence>
<keyword evidence="3" id="KW-0472">Membrane</keyword>
<keyword evidence="3" id="KW-0830">Ubiquinone</keyword>
<comment type="catalytic activity">
    <reaction evidence="3">
        <text>a quinone + NADH + 5 H(+)(in) = a quinol + NAD(+) + 4 H(+)(out)</text>
        <dbReference type="Rhea" id="RHEA:57888"/>
        <dbReference type="ChEBI" id="CHEBI:15378"/>
        <dbReference type="ChEBI" id="CHEBI:24646"/>
        <dbReference type="ChEBI" id="CHEBI:57540"/>
        <dbReference type="ChEBI" id="CHEBI:57945"/>
        <dbReference type="ChEBI" id="CHEBI:132124"/>
    </reaction>
</comment>